<dbReference type="Gene3D" id="2.60.40.10">
    <property type="entry name" value="Immunoglobulins"/>
    <property type="match status" value="1"/>
</dbReference>
<dbReference type="OrthoDB" id="67059at2759"/>
<feature type="compositionally biased region" description="Basic and acidic residues" evidence="1">
    <location>
        <begin position="505"/>
        <end position="516"/>
    </location>
</feature>
<dbReference type="InterPro" id="IPR013783">
    <property type="entry name" value="Ig-like_fold"/>
</dbReference>
<dbReference type="OMA" id="RITAGWE"/>
<feature type="compositionally biased region" description="Low complexity" evidence="1">
    <location>
        <begin position="542"/>
        <end position="552"/>
    </location>
</feature>
<organism evidence="2 3">
    <name type="scientific">Plasmopara halstedii</name>
    <name type="common">Downy mildew of sunflower</name>
    <dbReference type="NCBI Taxonomy" id="4781"/>
    <lineage>
        <taxon>Eukaryota</taxon>
        <taxon>Sar</taxon>
        <taxon>Stramenopiles</taxon>
        <taxon>Oomycota</taxon>
        <taxon>Peronosporomycetes</taxon>
        <taxon>Peronosporales</taxon>
        <taxon>Peronosporaceae</taxon>
        <taxon>Plasmopara</taxon>
    </lineage>
</organism>
<name>A0A0P1A7K3_PLAHL</name>
<dbReference type="GeneID" id="36397273"/>
<evidence type="ECO:0000256" key="1">
    <source>
        <dbReference type="SAM" id="MobiDB-lite"/>
    </source>
</evidence>
<feature type="compositionally biased region" description="Polar residues" evidence="1">
    <location>
        <begin position="173"/>
        <end position="183"/>
    </location>
</feature>
<dbReference type="RefSeq" id="XP_024572680.1">
    <property type="nucleotide sequence ID" value="XM_024719401.1"/>
</dbReference>
<reference evidence="3" key="1">
    <citation type="submission" date="2014-09" db="EMBL/GenBank/DDBJ databases">
        <authorList>
            <person name="Sharma Rahul"/>
            <person name="Thines Marco"/>
        </authorList>
    </citation>
    <scope>NUCLEOTIDE SEQUENCE [LARGE SCALE GENOMIC DNA]</scope>
</reference>
<dbReference type="Proteomes" id="UP000054928">
    <property type="component" value="Unassembled WGS sequence"/>
</dbReference>
<accession>A0A0P1A7K3</accession>
<feature type="region of interest" description="Disordered" evidence="1">
    <location>
        <begin position="505"/>
        <end position="574"/>
    </location>
</feature>
<feature type="region of interest" description="Disordered" evidence="1">
    <location>
        <begin position="145"/>
        <end position="210"/>
    </location>
</feature>
<keyword evidence="3" id="KW-1185">Reference proteome</keyword>
<dbReference type="EMBL" id="CCYD01000178">
    <property type="protein sequence ID" value="CEG36311.1"/>
    <property type="molecule type" value="Genomic_DNA"/>
</dbReference>
<protein>
    <submittedName>
        <fullName evidence="2">PapD-like</fullName>
    </submittedName>
</protein>
<evidence type="ECO:0000313" key="3">
    <source>
        <dbReference type="Proteomes" id="UP000054928"/>
    </source>
</evidence>
<proteinExistence type="predicted"/>
<feature type="compositionally biased region" description="Basic and acidic residues" evidence="1">
    <location>
        <begin position="553"/>
        <end position="563"/>
    </location>
</feature>
<dbReference type="AlphaFoldDB" id="A0A0P1A7K3"/>
<sequence>METLPHSPVLSYTKRNVRRFSHRQEEAKHRRSCVGDEISPISIIEREHAYQGRSDVPVETESHQYVDDSFDLPNLDAFSPLHMAQETQKPVEDVFVDAAKFLEKNDLGGSASFSEDVEALAESRWGQTNANGRPSDFFESRSRNLEQVELSSPQNIDDPMFGIDDAPDKSKESNLYTSKQQLSPADPTKGLVLYDRPHRNSELSGSGTAYSSGYDVHFDNTRLIFTPNTLKHLQEKSRLRGALEGYVDHESNRHLKDFAGEAEIITRRLSSLSDLDISEGPSIEYVATLQKGPGVIKESLREIDVVIDHSNQMASLISRKNEHCIDSPCKFVQEYDSPLESMLPLSRTTDSWGEDVSVIQTNDDGSRQSRDLEWPFNFTEANGRMTNSTQKRKSQESPELVTIREMSKLSKTDLTLRRLQNFELETNCLRGDLSCNANLQPVEKIRSNETLDHCDQLLDEEAALQNLLRDNLSCSKVDTCKCTSDEEGRDVIDRASVNINDCRRHESNERVNDEPSKGYQHNLRRSGVDSSSSRLCYNEKLQSSQRSKSVKSQRGEISNHDSRITAGWEQPNADDSQLSACCRKRHADIETAMVPRRCRRLLCSIGDIMTEQIIFTNGTDSVGRICISLLPLSTGCQQFSVSPAVLELGPKASNAFHVTFNARYAGAVSGIFQFRGIGIESLFHPYEVVIEASVKRHNTLEDLENTTLNMHDGNLTKTSERVQELHTNSSAQDVEAIPTFIRFDRIQSKGTNKVTSKAELRLSNNTAQMLSYEIRTPENLWVRPAKGVIESASEVYVSIIPISQPFVCDTISIDPSSQVEDWFGSLTVKVGKSFSREVSVVVDRQVLLTLPPFDEIARSRHRLSSQTDSFYYTKRGKRRGLYFHARAVEFGCCNVGESHEVPVYVCNGSNSRMTVFLQDLQDPFSCCR</sequence>
<evidence type="ECO:0000313" key="2">
    <source>
        <dbReference type="EMBL" id="CEG36311.1"/>
    </source>
</evidence>